<evidence type="ECO:0000259" key="10">
    <source>
        <dbReference type="Pfam" id="PF20651"/>
    </source>
</evidence>
<dbReference type="InterPro" id="IPR007225">
    <property type="entry name" value="EXOC6/Sec15"/>
</dbReference>
<dbReference type="InterPro" id="IPR046361">
    <property type="entry name" value="EXOC6/Sec15_C"/>
</dbReference>
<dbReference type="GO" id="GO:0000145">
    <property type="term" value="C:exocyst"/>
    <property type="evidence" value="ECO:0007669"/>
    <property type="project" value="UniProtKB-UniRule"/>
</dbReference>
<reference evidence="11" key="1">
    <citation type="submission" date="2015-03" db="EMBL/GenBank/DDBJ databases">
        <title>A transcriptome of Araucaria cunninghamii, an australian fine timber species.</title>
        <authorList>
            <person name="Jing Yi C.J.Y."/>
            <person name="Yin San L.Y.S."/>
            <person name="Abdul Karim S.S."/>
            <person name="Wan Azmi N.N."/>
            <person name="Hercus R.R."/>
            <person name="Croft L.L."/>
        </authorList>
    </citation>
    <scope>NUCLEOTIDE SEQUENCE</scope>
    <source>
        <strain evidence="11">MI0301</strain>
        <tissue evidence="11">Leaf</tissue>
    </source>
</reference>
<evidence type="ECO:0000313" key="11">
    <source>
        <dbReference type="EMBL" id="JAG94952.1"/>
    </source>
</evidence>
<evidence type="ECO:0000256" key="6">
    <source>
        <dbReference type="ARBA" id="ARBA00053307"/>
    </source>
</evidence>
<dbReference type="PANTHER" id="PTHR12702">
    <property type="entry name" value="SEC15"/>
    <property type="match status" value="1"/>
</dbReference>
<dbReference type="GO" id="GO:0009846">
    <property type="term" value="P:pollen germination"/>
    <property type="evidence" value="ECO:0007669"/>
    <property type="project" value="UniProtKB-ARBA"/>
</dbReference>
<dbReference type="InterPro" id="IPR042045">
    <property type="entry name" value="EXOC6/Sec15_C_dom1"/>
</dbReference>
<proteinExistence type="inferred from homology"/>
<dbReference type="GO" id="GO:0006886">
    <property type="term" value="P:intracellular protein transport"/>
    <property type="evidence" value="ECO:0007669"/>
    <property type="project" value="InterPro"/>
</dbReference>
<dbReference type="FunFam" id="1.20.58.670:FF:000002">
    <property type="entry name" value="Exocyst complex component"/>
    <property type="match status" value="1"/>
</dbReference>
<dbReference type="GO" id="GO:0005829">
    <property type="term" value="C:cytosol"/>
    <property type="evidence" value="ECO:0007669"/>
    <property type="project" value="UniProtKB-SubCell"/>
</dbReference>
<dbReference type="AlphaFoldDB" id="A0A0D6QTR7"/>
<dbReference type="PANTHER" id="PTHR12702:SF1">
    <property type="entry name" value="EXOCYST COMPLEX COMPONENT SEC15B"/>
    <property type="match status" value="1"/>
</dbReference>
<evidence type="ECO:0000256" key="7">
    <source>
        <dbReference type="PIRNR" id="PIRNR025007"/>
    </source>
</evidence>
<feature type="domain" description="Exocyst complex subunit EXOC6/Sec15 C-terminal" evidence="9">
    <location>
        <begin position="403"/>
        <end position="753"/>
    </location>
</feature>
<evidence type="ECO:0000256" key="1">
    <source>
        <dbReference type="ARBA" id="ARBA00004514"/>
    </source>
</evidence>
<evidence type="ECO:0000256" key="5">
    <source>
        <dbReference type="ARBA" id="ARBA00022490"/>
    </source>
</evidence>
<comment type="similarity">
    <text evidence="2 7">Belongs to the SEC15 family.</text>
</comment>
<evidence type="ECO:0000256" key="4">
    <source>
        <dbReference type="ARBA" id="ARBA00022483"/>
    </source>
</evidence>
<keyword evidence="4 7" id="KW-0268">Exocytosis</keyword>
<dbReference type="Gene3D" id="1.10.357.30">
    <property type="entry name" value="Exocyst complex subunit Sec15 C-terminal domain, N-terminal subdomain"/>
    <property type="match status" value="1"/>
</dbReference>
<evidence type="ECO:0000256" key="8">
    <source>
        <dbReference type="SAM" id="MobiDB-lite"/>
    </source>
</evidence>
<dbReference type="Gene3D" id="1.20.58.670">
    <property type="entry name" value="Dsl1p vesicle tethering complex, Tip20p subunit, domain D"/>
    <property type="match status" value="1"/>
</dbReference>
<dbReference type="EMBL" id="GCKF01041964">
    <property type="protein sequence ID" value="JAG94952.1"/>
    <property type="molecule type" value="Transcribed_RNA"/>
</dbReference>
<keyword evidence="5" id="KW-0963">Cytoplasm</keyword>
<name>A0A0D6QTR7_ARACU</name>
<dbReference type="GO" id="GO:0090522">
    <property type="term" value="P:vesicle tethering involved in exocytosis"/>
    <property type="evidence" value="ECO:0007669"/>
    <property type="project" value="UniProtKB-UniRule"/>
</dbReference>
<accession>A0A0D6QTR7</accession>
<keyword evidence="3 7" id="KW-0813">Transport</keyword>
<dbReference type="GO" id="GO:0006893">
    <property type="term" value="P:Golgi to plasma membrane transport"/>
    <property type="evidence" value="ECO:0007669"/>
    <property type="project" value="TreeGrafter"/>
</dbReference>
<dbReference type="GO" id="GO:0060321">
    <property type="term" value="P:acceptance of pollen"/>
    <property type="evidence" value="ECO:0007669"/>
    <property type="project" value="UniProtKB-ARBA"/>
</dbReference>
<dbReference type="Pfam" id="PF20651">
    <property type="entry name" value="EXOC6_Sec15_N"/>
    <property type="match status" value="1"/>
</dbReference>
<sequence length="790" mass="90625">MQSKARRRVAPLENGDKEERQEDLAVALTIANGEDLGPLIRKVFEVGKPESLLQQLRYFGKKKEIEIEDVCKLHYQDFIHAVDELRGLLADADKLKNSLSGVNSQLQEVGNPLLSKLEEYIEAEGVKKNILQAMEGVKLCAEVMELCAKANNYVVSDKYYMVLKSLDVIERDYLEKIPSSALRQMVTRQIPAIRSHVEKKVSWEFNDWLVQIRSTSREIGQLAIGQASSARQREEELRMRQREAEEQSRVSLRDCIYVLETDETEENESFLKFDLTPVYRAYHIHTCLGLQEQFKEHYYKNRKLQLISDFQISSMQAFLECHQIFFAQIAGFFIVEDRVLRTGGGLISKPQVEDIWDMAVNKMCSVLEDQFSRMLTANHLLLIKDYVSLLGVTLRRYGYRVNPLLDVLNSYRDKYHELLLNDCKKTFSDVIGNDDYKQMMMKKEYEYNMNVLAFHIQTSDIMPAFPYIAPFSSAVPDCCRIVRSFVADSVSYMSYGGHMDFYDVVKKYLDKLLTEVLNECLHKFIGNSTFGVSQAMQLAANLSVLERACDFFTKHAAQLCGIPLRLAERPRPQSVLKSAQDAANETMLRLVNSKVEEFMVGTENINWVADDVPQNGNEYVNEVIIYLETLVSTAQRILPLDALDKIINGVLKHVSDCIVATFLSDNVRRYNMSAVMGIDIDLKLLESFGDNQFNDSGLHELEGAKDPKQSLEEARQLVNLLLSNNPETYLNPVIRDKHYSALDYKKVAIIIEKFRDQSDRLFGSFGGRTLRQNPKKKSLDTLMKKLKEFN</sequence>
<dbReference type="FunFam" id="1.10.357.30:FF:000002">
    <property type="entry name" value="Exocyst complex component"/>
    <property type="match status" value="1"/>
</dbReference>
<dbReference type="InterPro" id="IPR048359">
    <property type="entry name" value="EXOC6_Sec15_N"/>
</dbReference>
<protein>
    <recommendedName>
        <fullName evidence="7">Exocyst complex component</fullName>
    </recommendedName>
</protein>
<dbReference type="GO" id="GO:0016020">
    <property type="term" value="C:membrane"/>
    <property type="evidence" value="ECO:0007669"/>
    <property type="project" value="TreeGrafter"/>
</dbReference>
<organism evidence="11">
    <name type="scientific">Araucaria cunninghamii</name>
    <name type="common">Hoop pine</name>
    <name type="synonym">Moreton Bay pine</name>
    <dbReference type="NCBI Taxonomy" id="56994"/>
    <lineage>
        <taxon>Eukaryota</taxon>
        <taxon>Viridiplantae</taxon>
        <taxon>Streptophyta</taxon>
        <taxon>Embryophyta</taxon>
        <taxon>Tracheophyta</taxon>
        <taxon>Spermatophyta</taxon>
        <taxon>Pinopsida</taxon>
        <taxon>Pinidae</taxon>
        <taxon>Conifers II</taxon>
        <taxon>Araucariales</taxon>
        <taxon>Araucariaceae</taxon>
        <taxon>Araucaria</taxon>
    </lineage>
</organism>
<dbReference type="GO" id="GO:0009860">
    <property type="term" value="P:pollen tube growth"/>
    <property type="evidence" value="ECO:0007669"/>
    <property type="project" value="UniProtKB-ARBA"/>
</dbReference>
<comment type="function">
    <text evidence="6">Component of the exocyst complex involved in the docking of exocytic vesicles with fusion sites on the plasma membrane during regulated or polarized secretion. Involved in polarized cell growth and organ morphogenesis. During cytokinesis, involved in cell plate initiation, cell plate maturation and formation of new primary cell wall.</text>
</comment>
<feature type="region of interest" description="Disordered" evidence="8">
    <location>
        <begin position="1"/>
        <end position="20"/>
    </location>
</feature>
<comment type="subcellular location">
    <subcellularLocation>
        <location evidence="1">Cytoplasm</location>
        <location evidence="1">Cytosol</location>
    </subcellularLocation>
</comment>
<evidence type="ECO:0000256" key="2">
    <source>
        <dbReference type="ARBA" id="ARBA00007944"/>
    </source>
</evidence>
<dbReference type="InterPro" id="IPR042044">
    <property type="entry name" value="EXOC6PINT-1/Sec15/Tip20_C_dom2"/>
</dbReference>
<dbReference type="PIRSF" id="PIRSF025007">
    <property type="entry name" value="Sec15"/>
    <property type="match status" value="1"/>
</dbReference>
<evidence type="ECO:0000256" key="3">
    <source>
        <dbReference type="ARBA" id="ARBA00022448"/>
    </source>
</evidence>
<feature type="domain" description="Exocyst complex component EXOC6/Sec15 N-terminal" evidence="10">
    <location>
        <begin position="55"/>
        <end position="224"/>
    </location>
</feature>
<evidence type="ECO:0000259" key="9">
    <source>
        <dbReference type="Pfam" id="PF04091"/>
    </source>
</evidence>
<dbReference type="Pfam" id="PF04091">
    <property type="entry name" value="Sec15_C"/>
    <property type="match status" value="1"/>
</dbReference>